<dbReference type="PANTHER" id="PTHR43133">
    <property type="entry name" value="RNA POLYMERASE ECF-TYPE SIGMA FACTO"/>
    <property type="match status" value="1"/>
</dbReference>
<keyword evidence="5 6" id="KW-0804">Transcription</keyword>
<dbReference type="EMBL" id="RQFP01000014">
    <property type="protein sequence ID" value="TGK92186.1"/>
    <property type="molecule type" value="Genomic_DNA"/>
</dbReference>
<evidence type="ECO:0000256" key="1">
    <source>
        <dbReference type="ARBA" id="ARBA00010641"/>
    </source>
</evidence>
<dbReference type="PANTHER" id="PTHR43133:SF51">
    <property type="entry name" value="RNA POLYMERASE SIGMA FACTOR"/>
    <property type="match status" value="1"/>
</dbReference>
<dbReference type="InterPro" id="IPR000838">
    <property type="entry name" value="RNA_pol_sigma70_ECF_CS"/>
</dbReference>
<dbReference type="GO" id="GO:0006352">
    <property type="term" value="P:DNA-templated transcription initiation"/>
    <property type="evidence" value="ECO:0007669"/>
    <property type="project" value="InterPro"/>
</dbReference>
<feature type="domain" description="RNA polymerase sigma factor 70 region 4 type 2" evidence="8">
    <location>
        <begin position="124"/>
        <end position="176"/>
    </location>
</feature>
<gene>
    <name evidence="9" type="ORF">EHQ30_18250</name>
</gene>
<evidence type="ECO:0000256" key="6">
    <source>
        <dbReference type="RuleBase" id="RU000716"/>
    </source>
</evidence>
<evidence type="ECO:0000313" key="10">
    <source>
        <dbReference type="Proteomes" id="UP000297891"/>
    </source>
</evidence>
<keyword evidence="10" id="KW-1185">Reference proteome</keyword>
<dbReference type="InterPro" id="IPR036388">
    <property type="entry name" value="WH-like_DNA-bd_sf"/>
</dbReference>
<keyword evidence="3 6" id="KW-0731">Sigma factor</keyword>
<keyword evidence="2 6" id="KW-0805">Transcription regulation</keyword>
<proteinExistence type="inferred from homology"/>
<evidence type="ECO:0000259" key="7">
    <source>
        <dbReference type="Pfam" id="PF04542"/>
    </source>
</evidence>
<dbReference type="AlphaFoldDB" id="A0A2M9Y2L9"/>
<name>A0A2M9Y2L9_9LEPT</name>
<dbReference type="InterPro" id="IPR013325">
    <property type="entry name" value="RNA_pol_sigma_r2"/>
</dbReference>
<feature type="domain" description="RNA polymerase sigma-70 region 2" evidence="7">
    <location>
        <begin position="25"/>
        <end position="92"/>
    </location>
</feature>
<evidence type="ECO:0000313" key="9">
    <source>
        <dbReference type="EMBL" id="TGK92186.1"/>
    </source>
</evidence>
<dbReference type="GO" id="GO:0003677">
    <property type="term" value="F:DNA binding"/>
    <property type="evidence" value="ECO:0007669"/>
    <property type="project" value="UniProtKB-KW"/>
</dbReference>
<dbReference type="InterPro" id="IPR014284">
    <property type="entry name" value="RNA_pol_sigma-70_dom"/>
</dbReference>
<dbReference type="CDD" id="cd06171">
    <property type="entry name" value="Sigma70_r4"/>
    <property type="match status" value="1"/>
</dbReference>
<dbReference type="Pfam" id="PF04542">
    <property type="entry name" value="Sigma70_r2"/>
    <property type="match status" value="1"/>
</dbReference>
<dbReference type="Pfam" id="PF08281">
    <property type="entry name" value="Sigma70_r4_2"/>
    <property type="match status" value="1"/>
</dbReference>
<dbReference type="Gene3D" id="1.10.10.10">
    <property type="entry name" value="Winged helix-like DNA-binding domain superfamily/Winged helix DNA-binding domain"/>
    <property type="match status" value="1"/>
</dbReference>
<dbReference type="NCBIfam" id="TIGR02937">
    <property type="entry name" value="sigma70-ECF"/>
    <property type="match status" value="1"/>
</dbReference>
<dbReference type="InterPro" id="IPR013249">
    <property type="entry name" value="RNA_pol_sigma70_r4_t2"/>
</dbReference>
<dbReference type="InterPro" id="IPR007627">
    <property type="entry name" value="RNA_pol_sigma70_r2"/>
</dbReference>
<dbReference type="Gene3D" id="1.10.1740.10">
    <property type="match status" value="1"/>
</dbReference>
<reference evidence="9" key="1">
    <citation type="journal article" date="2019" name="PLoS Negl. Trop. Dis.">
        <title>Revisiting the worldwide diversity of Leptospira species in the environment.</title>
        <authorList>
            <person name="Vincent A.T."/>
            <person name="Schiettekatte O."/>
            <person name="Bourhy P."/>
            <person name="Veyrier F.J."/>
            <person name="Picardeau M."/>
        </authorList>
    </citation>
    <scope>NUCLEOTIDE SEQUENCE [LARGE SCALE GENOMIC DNA]</scope>
    <source>
        <strain evidence="9">201800277</strain>
    </source>
</reference>
<dbReference type="InterPro" id="IPR013324">
    <property type="entry name" value="RNA_pol_sigma_r3/r4-like"/>
</dbReference>
<dbReference type="PROSITE" id="PS01063">
    <property type="entry name" value="SIGMA70_ECF"/>
    <property type="match status" value="1"/>
</dbReference>
<evidence type="ECO:0000256" key="4">
    <source>
        <dbReference type="ARBA" id="ARBA00023125"/>
    </source>
</evidence>
<evidence type="ECO:0000256" key="3">
    <source>
        <dbReference type="ARBA" id="ARBA00023082"/>
    </source>
</evidence>
<keyword evidence="4 6" id="KW-0238">DNA-binding</keyword>
<sequence>MTLREKEKILLQKIKAGDPNAYMTLVSPFRERLFRKAVSMVKDGDDAEDIVQDALISGYKSIQNFRAEAGVYTWLYRIVVNKSKDLLAKKKRGREKPMDDSGDNQFVDSRVGYEKKLELSEESRYLMDKIALLEDSYKQVLELRYFENLSYNEIAEIMECNVGTVKSRLFKAKEFLKHLIQKDDKGEGFFEK</sequence>
<dbReference type="GO" id="GO:0016987">
    <property type="term" value="F:sigma factor activity"/>
    <property type="evidence" value="ECO:0007669"/>
    <property type="project" value="UniProtKB-KW"/>
</dbReference>
<evidence type="ECO:0000256" key="5">
    <source>
        <dbReference type="ARBA" id="ARBA00023163"/>
    </source>
</evidence>
<dbReference type="InterPro" id="IPR039425">
    <property type="entry name" value="RNA_pol_sigma-70-like"/>
</dbReference>
<evidence type="ECO:0000256" key="2">
    <source>
        <dbReference type="ARBA" id="ARBA00023015"/>
    </source>
</evidence>
<dbReference type="OrthoDB" id="9784984at2"/>
<dbReference type="SUPFAM" id="SSF88946">
    <property type="entry name" value="Sigma2 domain of RNA polymerase sigma factors"/>
    <property type="match status" value="1"/>
</dbReference>
<accession>A0A2M9Y2L9</accession>
<comment type="caution">
    <text evidence="9">The sequence shown here is derived from an EMBL/GenBank/DDBJ whole genome shotgun (WGS) entry which is preliminary data.</text>
</comment>
<protein>
    <recommendedName>
        <fullName evidence="6">RNA polymerase sigma factor</fullName>
    </recommendedName>
</protein>
<dbReference type="Proteomes" id="UP000297891">
    <property type="component" value="Unassembled WGS sequence"/>
</dbReference>
<evidence type="ECO:0000259" key="8">
    <source>
        <dbReference type="Pfam" id="PF08281"/>
    </source>
</evidence>
<dbReference type="SUPFAM" id="SSF88659">
    <property type="entry name" value="Sigma3 and sigma4 domains of RNA polymerase sigma factors"/>
    <property type="match status" value="1"/>
</dbReference>
<comment type="similarity">
    <text evidence="1 6">Belongs to the sigma-70 factor family. ECF subfamily.</text>
</comment>
<organism evidence="9 10">
    <name type="scientific">Leptospira brenneri</name>
    <dbReference type="NCBI Taxonomy" id="2023182"/>
    <lineage>
        <taxon>Bacteria</taxon>
        <taxon>Pseudomonadati</taxon>
        <taxon>Spirochaetota</taxon>
        <taxon>Spirochaetia</taxon>
        <taxon>Leptospirales</taxon>
        <taxon>Leptospiraceae</taxon>
        <taxon>Leptospira</taxon>
    </lineage>
</organism>